<keyword evidence="5 9" id="KW-0547">Nucleotide-binding</keyword>
<evidence type="ECO:0000256" key="8">
    <source>
        <dbReference type="ARBA" id="ARBA00032554"/>
    </source>
</evidence>
<accession>A0A2L2BPE9</accession>
<dbReference type="Proteomes" id="UP000243077">
    <property type="component" value="Chromosome"/>
</dbReference>
<dbReference type="PANTHER" id="PTHR43527">
    <property type="entry name" value="4-DIPHOSPHOCYTIDYL-2-C-METHYL-D-ERYTHRITOL KINASE, CHLOROPLASTIC"/>
    <property type="match status" value="1"/>
</dbReference>
<dbReference type="GO" id="GO:0050515">
    <property type="term" value="F:4-(cytidine 5'-diphospho)-2-C-methyl-D-erythritol kinase activity"/>
    <property type="evidence" value="ECO:0007669"/>
    <property type="project" value="UniProtKB-UniRule"/>
</dbReference>
<dbReference type="Pfam" id="PF08544">
    <property type="entry name" value="GHMP_kinases_C"/>
    <property type="match status" value="1"/>
</dbReference>
<evidence type="ECO:0000256" key="5">
    <source>
        <dbReference type="ARBA" id="ARBA00022741"/>
    </source>
</evidence>
<comment type="similarity">
    <text evidence="1 9">Belongs to the GHMP kinase family. IspE subfamily.</text>
</comment>
<gene>
    <name evidence="9" type="primary">ispE</name>
    <name evidence="12" type="ORF">C3B54_11499</name>
</gene>
<keyword evidence="4 9" id="KW-0808">Transferase</keyword>
<dbReference type="UniPathway" id="UPA00056">
    <property type="reaction ID" value="UER00094"/>
</dbReference>
<protein>
    <recommendedName>
        <fullName evidence="3 9">4-diphosphocytidyl-2-C-methyl-D-erythritol kinase</fullName>
        <shortName evidence="9">CMK</shortName>
        <ecNumber evidence="2 9">2.7.1.148</ecNumber>
    </recommendedName>
    <alternativeName>
        <fullName evidence="8 9">4-(cytidine-5'-diphospho)-2-C-methyl-D-erythritol kinase</fullName>
    </alternativeName>
</protein>
<evidence type="ECO:0000256" key="4">
    <source>
        <dbReference type="ARBA" id="ARBA00022679"/>
    </source>
</evidence>
<dbReference type="PIRSF" id="PIRSF010376">
    <property type="entry name" value="IspE"/>
    <property type="match status" value="1"/>
</dbReference>
<evidence type="ECO:0000256" key="1">
    <source>
        <dbReference type="ARBA" id="ARBA00009684"/>
    </source>
</evidence>
<evidence type="ECO:0000259" key="11">
    <source>
        <dbReference type="Pfam" id="PF08544"/>
    </source>
</evidence>
<evidence type="ECO:0000256" key="6">
    <source>
        <dbReference type="ARBA" id="ARBA00022777"/>
    </source>
</evidence>
<evidence type="ECO:0000256" key="2">
    <source>
        <dbReference type="ARBA" id="ARBA00012052"/>
    </source>
</evidence>
<dbReference type="InterPro" id="IPR020568">
    <property type="entry name" value="Ribosomal_Su5_D2-typ_SF"/>
</dbReference>
<dbReference type="InterPro" id="IPR014721">
    <property type="entry name" value="Ribsml_uS5_D2-typ_fold_subgr"/>
</dbReference>
<evidence type="ECO:0000256" key="7">
    <source>
        <dbReference type="ARBA" id="ARBA00022840"/>
    </source>
</evidence>
<name>A0A2L2BPE9_9MICO</name>
<feature type="binding site" evidence="9">
    <location>
        <begin position="104"/>
        <end position="114"/>
    </location>
    <ligand>
        <name>ATP</name>
        <dbReference type="ChEBI" id="CHEBI:30616"/>
    </ligand>
</feature>
<feature type="active site" evidence="9">
    <location>
        <position position="146"/>
    </location>
</feature>
<dbReference type="RefSeq" id="WP_104913097.1">
    <property type="nucleotide sequence ID" value="NZ_CP026923.1"/>
</dbReference>
<dbReference type="SUPFAM" id="SSF54211">
    <property type="entry name" value="Ribosomal protein S5 domain 2-like"/>
    <property type="match status" value="1"/>
</dbReference>
<comment type="function">
    <text evidence="9">Catalyzes the phosphorylation of the position 2 hydroxy group of 4-diphosphocytidyl-2C-methyl-D-erythritol.</text>
</comment>
<dbReference type="InterPro" id="IPR036554">
    <property type="entry name" value="GHMP_kinase_C_sf"/>
</dbReference>
<dbReference type="OrthoDB" id="3173073at2"/>
<sequence length="311" mass="32123">MSPAHPRSVVAQAPGKINLGLWVGPADDTGFHPLLTAFQAVDLWEIVTLTEAPSLGISCAGSVDCSGVPLGPGNIAWKAVERVASARGESGSTSMSIAIEKNVPVAGGMAGGSADAAATLLALQQFSQPPLDYSQIVAIAAELGSDVPFSLQGGSAIGRGRGVDLTAVLPQQPLHLVVVPATFELSTAEVYRQFDGEGRSAPLATELPEGFLDAWLAGDATRLAPLLHNDLEAPACRLQPQLVTTLHDVHAAGALRAMVSGSGPTVLGFANDAEHAQTIAQQLGRRGYSPIVTQTVIHPNEQSPQQTTDTV</sequence>
<evidence type="ECO:0000313" key="13">
    <source>
        <dbReference type="Proteomes" id="UP000243077"/>
    </source>
</evidence>
<dbReference type="GO" id="GO:0005524">
    <property type="term" value="F:ATP binding"/>
    <property type="evidence" value="ECO:0007669"/>
    <property type="project" value="UniProtKB-UniRule"/>
</dbReference>
<evidence type="ECO:0000256" key="9">
    <source>
        <dbReference type="HAMAP-Rule" id="MF_00061"/>
    </source>
</evidence>
<evidence type="ECO:0000256" key="3">
    <source>
        <dbReference type="ARBA" id="ARBA00017473"/>
    </source>
</evidence>
<feature type="domain" description="GHMP kinase C-terminal" evidence="11">
    <location>
        <begin position="216"/>
        <end position="288"/>
    </location>
</feature>
<keyword evidence="7 9" id="KW-0067">ATP-binding</keyword>
<dbReference type="Pfam" id="PF00288">
    <property type="entry name" value="GHMP_kinases_N"/>
    <property type="match status" value="1"/>
</dbReference>
<comment type="catalytic activity">
    <reaction evidence="9">
        <text>4-CDP-2-C-methyl-D-erythritol + ATP = 4-CDP-2-C-methyl-D-erythritol 2-phosphate + ADP + H(+)</text>
        <dbReference type="Rhea" id="RHEA:18437"/>
        <dbReference type="ChEBI" id="CHEBI:15378"/>
        <dbReference type="ChEBI" id="CHEBI:30616"/>
        <dbReference type="ChEBI" id="CHEBI:57823"/>
        <dbReference type="ChEBI" id="CHEBI:57919"/>
        <dbReference type="ChEBI" id="CHEBI:456216"/>
        <dbReference type="EC" id="2.7.1.148"/>
    </reaction>
</comment>
<dbReference type="InterPro" id="IPR006204">
    <property type="entry name" value="GHMP_kinase_N_dom"/>
</dbReference>
<evidence type="ECO:0000259" key="10">
    <source>
        <dbReference type="Pfam" id="PF00288"/>
    </source>
</evidence>
<dbReference type="AlphaFoldDB" id="A0A2L2BPE9"/>
<dbReference type="GO" id="GO:0019288">
    <property type="term" value="P:isopentenyl diphosphate biosynthetic process, methylerythritol 4-phosphate pathway"/>
    <property type="evidence" value="ECO:0007669"/>
    <property type="project" value="UniProtKB-UniRule"/>
</dbReference>
<dbReference type="Gene3D" id="3.30.230.10">
    <property type="match status" value="1"/>
</dbReference>
<dbReference type="EC" id="2.7.1.148" evidence="2 9"/>
<dbReference type="InterPro" id="IPR004424">
    <property type="entry name" value="IspE"/>
</dbReference>
<feature type="active site" evidence="9">
    <location>
        <position position="16"/>
    </location>
</feature>
<dbReference type="InterPro" id="IPR013750">
    <property type="entry name" value="GHMP_kinase_C_dom"/>
</dbReference>
<evidence type="ECO:0000313" key="12">
    <source>
        <dbReference type="EMBL" id="AVG23492.1"/>
    </source>
</evidence>
<dbReference type="NCBIfam" id="NF002870">
    <property type="entry name" value="PRK03188.1"/>
    <property type="match status" value="1"/>
</dbReference>
<dbReference type="GO" id="GO:0016114">
    <property type="term" value="P:terpenoid biosynthetic process"/>
    <property type="evidence" value="ECO:0007669"/>
    <property type="project" value="InterPro"/>
</dbReference>
<dbReference type="HAMAP" id="MF_00061">
    <property type="entry name" value="IspE"/>
    <property type="match status" value="1"/>
</dbReference>
<comment type="pathway">
    <text evidence="9">Isoprenoid biosynthesis; isopentenyl diphosphate biosynthesis via DXP pathway; isopentenyl diphosphate from 1-deoxy-D-xylulose 5-phosphate: step 3/6.</text>
</comment>
<feature type="domain" description="GHMP kinase N-terminal" evidence="10">
    <location>
        <begin position="74"/>
        <end position="154"/>
    </location>
</feature>
<dbReference type="EMBL" id="CP026923">
    <property type="protein sequence ID" value="AVG23492.1"/>
    <property type="molecule type" value="Genomic_DNA"/>
</dbReference>
<reference evidence="12 13" key="1">
    <citation type="submission" date="2018-02" db="EMBL/GenBank/DDBJ databases">
        <title>Complete genome of the streamlined marine actinobacterium Pontimonas salivibrio CL-TW6 adapted to coastal planktonic lifestype.</title>
        <authorList>
            <person name="Cho B.C."/>
            <person name="Hardies S.C."/>
            <person name="Jang G.I."/>
            <person name="Hwang C.Y."/>
        </authorList>
    </citation>
    <scope>NUCLEOTIDE SEQUENCE [LARGE SCALE GENOMIC DNA]</scope>
    <source>
        <strain evidence="12 13">CL-TW6</strain>
    </source>
</reference>
<dbReference type="SUPFAM" id="SSF55060">
    <property type="entry name" value="GHMP Kinase, C-terminal domain"/>
    <property type="match status" value="1"/>
</dbReference>
<keyword evidence="6 9" id="KW-0418">Kinase</keyword>
<dbReference type="Gene3D" id="3.30.70.890">
    <property type="entry name" value="GHMP kinase, C-terminal domain"/>
    <property type="match status" value="1"/>
</dbReference>
<dbReference type="KEGG" id="psai:C3B54_11499"/>
<keyword evidence="9" id="KW-0414">Isoprene biosynthesis</keyword>
<keyword evidence="13" id="KW-1185">Reference proteome</keyword>
<dbReference type="PANTHER" id="PTHR43527:SF2">
    <property type="entry name" value="4-DIPHOSPHOCYTIDYL-2-C-METHYL-D-ERYTHRITOL KINASE, CHLOROPLASTIC"/>
    <property type="match status" value="1"/>
</dbReference>
<proteinExistence type="inferred from homology"/>
<organism evidence="12 13">
    <name type="scientific">Pontimonas salivibrio</name>
    <dbReference type="NCBI Taxonomy" id="1159327"/>
    <lineage>
        <taxon>Bacteria</taxon>
        <taxon>Bacillati</taxon>
        <taxon>Actinomycetota</taxon>
        <taxon>Actinomycetes</taxon>
        <taxon>Micrococcales</taxon>
        <taxon>Microbacteriaceae</taxon>
        <taxon>Pontimonas</taxon>
    </lineage>
</organism>